<dbReference type="InterPro" id="IPR019832">
    <property type="entry name" value="Mn/Fe_SOD_C"/>
</dbReference>
<organism evidence="9 10">
    <name type="scientific">Apiospora phragmitis</name>
    <dbReference type="NCBI Taxonomy" id="2905665"/>
    <lineage>
        <taxon>Eukaryota</taxon>
        <taxon>Fungi</taxon>
        <taxon>Dikarya</taxon>
        <taxon>Ascomycota</taxon>
        <taxon>Pezizomycotina</taxon>
        <taxon>Sordariomycetes</taxon>
        <taxon>Xylariomycetidae</taxon>
        <taxon>Amphisphaeriales</taxon>
        <taxon>Apiosporaceae</taxon>
        <taxon>Apiospora</taxon>
    </lineage>
</organism>
<dbReference type="EC" id="1.15.1.1" evidence="2"/>
<name>A0ABR1VBV8_9PEZI</name>
<dbReference type="InterPro" id="IPR019831">
    <property type="entry name" value="Mn/Fe_SOD_N"/>
</dbReference>
<keyword evidence="6" id="KW-0472">Membrane</keyword>
<evidence type="ECO:0000313" key="9">
    <source>
        <dbReference type="EMBL" id="KAK8068687.1"/>
    </source>
</evidence>
<dbReference type="Pfam" id="PF00081">
    <property type="entry name" value="Sod_Fe_N"/>
    <property type="match status" value="1"/>
</dbReference>
<dbReference type="Gene3D" id="3.55.40.20">
    <property type="entry name" value="Iron/manganese superoxide dismutase, C-terminal domain"/>
    <property type="match status" value="1"/>
</dbReference>
<dbReference type="InterPro" id="IPR036324">
    <property type="entry name" value="Mn/Fe_SOD_N_sf"/>
</dbReference>
<dbReference type="Proteomes" id="UP001480595">
    <property type="component" value="Unassembled WGS sequence"/>
</dbReference>
<keyword evidence="3" id="KW-0479">Metal-binding</keyword>
<feature type="domain" description="Manganese/iron superoxide dismutase N-terminal" evidence="7">
    <location>
        <begin position="57"/>
        <end position="159"/>
    </location>
</feature>
<dbReference type="SUPFAM" id="SSF46609">
    <property type="entry name" value="Fe,Mn superoxide dismutase (SOD), N-terminal domain"/>
    <property type="match status" value="1"/>
</dbReference>
<dbReference type="InterPro" id="IPR019833">
    <property type="entry name" value="Mn/Fe_SOD_BS"/>
</dbReference>
<gene>
    <name evidence="9" type="ORF">PG994_005303</name>
</gene>
<evidence type="ECO:0000259" key="7">
    <source>
        <dbReference type="Pfam" id="PF00081"/>
    </source>
</evidence>
<evidence type="ECO:0000313" key="10">
    <source>
        <dbReference type="Proteomes" id="UP001480595"/>
    </source>
</evidence>
<dbReference type="InterPro" id="IPR001189">
    <property type="entry name" value="Mn/Fe_SOD"/>
</dbReference>
<dbReference type="PRINTS" id="PR01703">
    <property type="entry name" value="MNSODISMTASE"/>
</dbReference>
<dbReference type="GeneID" id="92089775"/>
<feature type="domain" description="Manganese/iron superoxide dismutase C-terminal" evidence="8">
    <location>
        <begin position="181"/>
        <end position="282"/>
    </location>
</feature>
<evidence type="ECO:0000259" key="8">
    <source>
        <dbReference type="Pfam" id="PF02777"/>
    </source>
</evidence>
<dbReference type="RefSeq" id="XP_066715981.1">
    <property type="nucleotide sequence ID" value="XM_066856712.1"/>
</dbReference>
<dbReference type="SUPFAM" id="SSF54719">
    <property type="entry name" value="Fe,Mn superoxide dismutase (SOD), C-terminal domain"/>
    <property type="match status" value="1"/>
</dbReference>
<dbReference type="Gene3D" id="1.10.287.990">
    <property type="entry name" value="Fe,Mn superoxide dismutase (SOD) domain"/>
    <property type="match status" value="1"/>
</dbReference>
<evidence type="ECO:0000256" key="4">
    <source>
        <dbReference type="ARBA" id="ARBA00023002"/>
    </source>
</evidence>
<comment type="similarity">
    <text evidence="1">Belongs to the iron/manganese superoxide dismutase family.</text>
</comment>
<protein>
    <recommendedName>
        <fullName evidence="2">superoxide dismutase</fullName>
        <ecNumber evidence="2">1.15.1.1</ecNumber>
    </recommendedName>
</protein>
<evidence type="ECO:0000256" key="6">
    <source>
        <dbReference type="SAM" id="Phobius"/>
    </source>
</evidence>
<dbReference type="PROSITE" id="PS00088">
    <property type="entry name" value="SOD_MN"/>
    <property type="match status" value="1"/>
</dbReference>
<evidence type="ECO:0000256" key="5">
    <source>
        <dbReference type="ARBA" id="ARBA00037226"/>
    </source>
</evidence>
<dbReference type="PANTHER" id="PTHR43595">
    <property type="entry name" value="37S RIBOSOMAL PROTEIN S26, MITOCHONDRIAL"/>
    <property type="match status" value="1"/>
</dbReference>
<keyword evidence="6" id="KW-1133">Transmembrane helix</keyword>
<evidence type="ECO:0000256" key="2">
    <source>
        <dbReference type="ARBA" id="ARBA00012682"/>
    </source>
</evidence>
<keyword evidence="6" id="KW-0812">Transmembrane</keyword>
<evidence type="ECO:0000256" key="3">
    <source>
        <dbReference type="ARBA" id="ARBA00022723"/>
    </source>
</evidence>
<sequence>MAPPTTPSPRSAPYYYFLAVIPVLLGALFLARPDALFSSSDNATNPAAAAAAATGPHSLPALPYAYDALEPHFDKETMEIHHGRHHQTYVNNLNAALQQLSWQSQEGGAAGSSEQQQLLSVLSADELVQNLDKVPAPQRTAVRNSAGGHANHGFFWRGLKKGTKLGEAGRGGEEEEKGGSPLRTAIETTFGSVEAFQAQFEKAAATVFGSGWAWLVSDEGALKIVTTANQDSPLMGVDVAGCSGTPIIGLDAWEHAYYLKFQNRRPDYIKAFWGVVNWDEASRLYNALAI</sequence>
<keyword evidence="4" id="KW-0560">Oxidoreductase</keyword>
<keyword evidence="10" id="KW-1185">Reference proteome</keyword>
<reference evidence="9 10" key="1">
    <citation type="submission" date="2023-01" db="EMBL/GenBank/DDBJ databases">
        <title>Analysis of 21 Apiospora genomes using comparative genomics revels a genus with tremendous synthesis potential of carbohydrate active enzymes and secondary metabolites.</title>
        <authorList>
            <person name="Sorensen T."/>
        </authorList>
    </citation>
    <scope>NUCLEOTIDE SEQUENCE [LARGE SCALE GENOMIC DNA]</scope>
    <source>
        <strain evidence="9 10">CBS 135458</strain>
    </source>
</reference>
<accession>A0ABR1VBV8</accession>
<dbReference type="InterPro" id="IPR036314">
    <property type="entry name" value="SOD_C_sf"/>
</dbReference>
<dbReference type="Pfam" id="PF02777">
    <property type="entry name" value="Sod_Fe_C"/>
    <property type="match status" value="1"/>
</dbReference>
<dbReference type="PANTHER" id="PTHR43595:SF2">
    <property type="entry name" value="SMALL RIBOSOMAL SUBUNIT PROTEIN MS42"/>
    <property type="match status" value="1"/>
</dbReference>
<evidence type="ECO:0000256" key="1">
    <source>
        <dbReference type="ARBA" id="ARBA00008714"/>
    </source>
</evidence>
<dbReference type="EMBL" id="JAQQWL010000006">
    <property type="protein sequence ID" value="KAK8068687.1"/>
    <property type="molecule type" value="Genomic_DNA"/>
</dbReference>
<feature type="transmembrane region" description="Helical" evidence="6">
    <location>
        <begin position="12"/>
        <end position="31"/>
    </location>
</feature>
<proteinExistence type="inferred from homology"/>
<comment type="caution">
    <text evidence="9">The sequence shown here is derived from an EMBL/GenBank/DDBJ whole genome shotgun (WGS) entry which is preliminary data.</text>
</comment>
<comment type="function">
    <text evidence="5">Component of the mitochondrial ribosome (mitoribosome), a dedicated translation machinery responsible for the synthesis of mitochondrial genome-encoded proteins, including at least some of the essential transmembrane subunits of the mitochondrial respiratory chain. The mitoribosomes are attached to the mitochondrial inner membrane and translation products are cotranslationally integrated into the membrane.</text>
</comment>